<keyword evidence="3" id="KW-0508">mRNA splicing</keyword>
<dbReference type="InterPro" id="IPR004015">
    <property type="entry name" value="SKI-int_prot_SKIP_SNW-dom"/>
</dbReference>
<dbReference type="HOGENOM" id="CLU_006601_2_0_1"/>
<gene>
    <name evidence="6" type="ORF">PISMIDRAFT_669950</name>
</gene>
<dbReference type="Proteomes" id="UP000054018">
    <property type="component" value="Unassembled WGS sequence"/>
</dbReference>
<dbReference type="PANTHER" id="PTHR12096">
    <property type="entry name" value="NUCLEAR PROTEIN SKIP-RELATED"/>
    <property type="match status" value="1"/>
</dbReference>
<feature type="region of interest" description="Disordered" evidence="4">
    <location>
        <begin position="327"/>
        <end position="404"/>
    </location>
</feature>
<proteinExistence type="inferred from homology"/>
<feature type="compositionally biased region" description="Basic and acidic residues" evidence="4">
    <location>
        <begin position="125"/>
        <end position="138"/>
    </location>
</feature>
<feature type="compositionally biased region" description="Basic and acidic residues" evidence="4">
    <location>
        <begin position="521"/>
        <end position="536"/>
    </location>
</feature>
<dbReference type="GO" id="GO:0005681">
    <property type="term" value="C:spliceosomal complex"/>
    <property type="evidence" value="ECO:0007669"/>
    <property type="project" value="UniProtKB-UniRule"/>
</dbReference>
<dbReference type="InterPro" id="IPR017862">
    <property type="entry name" value="SKI-int_prot_SKIP"/>
</dbReference>
<reference evidence="6 7" key="1">
    <citation type="submission" date="2014-04" db="EMBL/GenBank/DDBJ databases">
        <authorList>
            <consortium name="DOE Joint Genome Institute"/>
            <person name="Kuo A."/>
            <person name="Kohler A."/>
            <person name="Costa M.D."/>
            <person name="Nagy L.G."/>
            <person name="Floudas D."/>
            <person name="Copeland A."/>
            <person name="Barry K.W."/>
            <person name="Cichocki N."/>
            <person name="Veneault-Fourrey C."/>
            <person name="LaButti K."/>
            <person name="Lindquist E.A."/>
            <person name="Lipzen A."/>
            <person name="Lundell T."/>
            <person name="Morin E."/>
            <person name="Murat C."/>
            <person name="Sun H."/>
            <person name="Tunlid A."/>
            <person name="Henrissat B."/>
            <person name="Grigoriev I.V."/>
            <person name="Hibbett D.S."/>
            <person name="Martin F."/>
            <person name="Nordberg H.P."/>
            <person name="Cantor M.N."/>
            <person name="Hua S.X."/>
        </authorList>
    </citation>
    <scope>NUCLEOTIDE SEQUENCE [LARGE SCALE GENOMIC DNA]</scope>
    <source>
        <strain evidence="6 7">441</strain>
    </source>
</reference>
<dbReference type="AlphaFoldDB" id="A0A0C9ZNU5"/>
<dbReference type="GO" id="GO:0000398">
    <property type="term" value="P:mRNA splicing, via spliceosome"/>
    <property type="evidence" value="ECO:0007669"/>
    <property type="project" value="InterPro"/>
</dbReference>
<comment type="subunit">
    <text evidence="3">Associated with the spliceosome.</text>
</comment>
<feature type="region of interest" description="Disordered" evidence="4">
    <location>
        <begin position="517"/>
        <end position="536"/>
    </location>
</feature>
<accession>A0A0C9ZNU5</accession>
<comment type="similarity">
    <text evidence="1 3">Belongs to the SNW family.</text>
</comment>
<sequence>MTTLAAALPQPIHTSTIVDDEEFQQPIPSQAVVTRTPIPPYGRRKGWKPTSQEDFGDGGAYPECHIAQYPLNLGKKKTQAGNTLALQVDSEGNVRYDAIAHQGQRQGKIVQSQFKDLVPLAHRKDLDEDQRELDRPSEEEVQATTEKTRQALEKLVTGKIKVAQPKNVPDGNGKTTYVRYTPGQQGGGDGLKQRIIKMTEVAEDPLEPPRFKHKKIPRGPPSPPPPVLRSPPRKATAAEQKEWMIPPCISNWKNNKGYTIPLDKRLAADGRGLQDVHINDGFAKFSEALYIADRHAREEVRQRALMQQKLAQKEKEAKEENLRLLAQRARDERSGVSQPAPSRPTAESRAAVATALGGYGSESGTEDEEEEDEEAARLRDTLRADKRREREREMRMSNMGAEQRAKMLARQQNRDISEKVALGLAKPTISKESMLDSRLFNRESLNNSFGDDDGYGLYDRPLFHGSTAAAAIYKARGNIGPEGGTDEAFGGGTEEGIGKALDNDRFGLGRPRVGFEGANEQEVREGPVQFEKDKDSGDVFGLDKFLDEAKGGRKRGLDTDVAGSRKRLQLEKSDDT</sequence>
<feature type="region of interest" description="Disordered" evidence="4">
    <location>
        <begin position="202"/>
        <end position="239"/>
    </location>
</feature>
<evidence type="ECO:0000259" key="5">
    <source>
        <dbReference type="Pfam" id="PF02731"/>
    </source>
</evidence>
<comment type="function">
    <text evidence="3">Involved in pre-mRNA splicing.</text>
</comment>
<evidence type="ECO:0000256" key="2">
    <source>
        <dbReference type="ARBA" id="ARBA00022160"/>
    </source>
</evidence>
<dbReference type="OrthoDB" id="666364at2759"/>
<keyword evidence="7" id="KW-1185">Reference proteome</keyword>
<evidence type="ECO:0000256" key="4">
    <source>
        <dbReference type="SAM" id="MobiDB-lite"/>
    </source>
</evidence>
<feature type="domain" description="SKI-interacting protein SKIP SNW" evidence="5">
    <location>
        <begin position="176"/>
        <end position="333"/>
    </location>
</feature>
<feature type="compositionally biased region" description="Acidic residues" evidence="4">
    <location>
        <begin position="364"/>
        <end position="374"/>
    </location>
</feature>
<feature type="region of interest" description="Disordered" evidence="4">
    <location>
        <begin position="125"/>
        <end position="147"/>
    </location>
</feature>
<evidence type="ECO:0000256" key="3">
    <source>
        <dbReference type="RuleBase" id="RU367140"/>
    </source>
</evidence>
<keyword evidence="3" id="KW-0539">Nucleus</keyword>
<dbReference type="EMBL" id="KN833685">
    <property type="protein sequence ID" value="KIK31006.1"/>
    <property type="molecule type" value="Genomic_DNA"/>
</dbReference>
<evidence type="ECO:0000256" key="1">
    <source>
        <dbReference type="ARBA" id="ARBA00010197"/>
    </source>
</evidence>
<feature type="compositionally biased region" description="Pro residues" evidence="4">
    <location>
        <begin position="218"/>
        <end position="229"/>
    </location>
</feature>
<organism evidence="6 7">
    <name type="scientific">Pisolithus microcarpus 441</name>
    <dbReference type="NCBI Taxonomy" id="765257"/>
    <lineage>
        <taxon>Eukaryota</taxon>
        <taxon>Fungi</taxon>
        <taxon>Dikarya</taxon>
        <taxon>Basidiomycota</taxon>
        <taxon>Agaricomycotina</taxon>
        <taxon>Agaricomycetes</taxon>
        <taxon>Agaricomycetidae</taxon>
        <taxon>Boletales</taxon>
        <taxon>Sclerodermatineae</taxon>
        <taxon>Pisolithaceae</taxon>
        <taxon>Pisolithus</taxon>
    </lineage>
</organism>
<name>A0A0C9ZNU5_9AGAM</name>
<feature type="compositionally biased region" description="Basic and acidic residues" evidence="4">
    <location>
        <begin position="375"/>
        <end position="395"/>
    </location>
</feature>
<dbReference type="STRING" id="765257.A0A0C9ZNU5"/>
<protein>
    <recommendedName>
        <fullName evidence="2 3">Pre-mRNA-processing protein 45</fullName>
    </recommendedName>
</protein>
<keyword evidence="3" id="KW-0747">Spliceosome</keyword>
<evidence type="ECO:0000313" key="6">
    <source>
        <dbReference type="EMBL" id="KIK31006.1"/>
    </source>
</evidence>
<evidence type="ECO:0000313" key="7">
    <source>
        <dbReference type="Proteomes" id="UP000054018"/>
    </source>
</evidence>
<comment type="subcellular location">
    <subcellularLocation>
        <location evidence="3">Nucleus</location>
    </subcellularLocation>
</comment>
<dbReference type="Pfam" id="PF02731">
    <property type="entry name" value="SKIP_SNW"/>
    <property type="match status" value="1"/>
</dbReference>
<feature type="region of interest" description="Disordered" evidence="4">
    <location>
        <begin position="18"/>
        <end position="59"/>
    </location>
</feature>
<reference evidence="7" key="2">
    <citation type="submission" date="2015-01" db="EMBL/GenBank/DDBJ databases">
        <title>Evolutionary Origins and Diversification of the Mycorrhizal Mutualists.</title>
        <authorList>
            <consortium name="DOE Joint Genome Institute"/>
            <consortium name="Mycorrhizal Genomics Consortium"/>
            <person name="Kohler A."/>
            <person name="Kuo A."/>
            <person name="Nagy L.G."/>
            <person name="Floudas D."/>
            <person name="Copeland A."/>
            <person name="Barry K.W."/>
            <person name="Cichocki N."/>
            <person name="Veneault-Fourrey C."/>
            <person name="LaButti K."/>
            <person name="Lindquist E.A."/>
            <person name="Lipzen A."/>
            <person name="Lundell T."/>
            <person name="Morin E."/>
            <person name="Murat C."/>
            <person name="Riley R."/>
            <person name="Ohm R."/>
            <person name="Sun H."/>
            <person name="Tunlid A."/>
            <person name="Henrissat B."/>
            <person name="Grigoriev I.V."/>
            <person name="Hibbett D.S."/>
            <person name="Martin F."/>
        </authorList>
    </citation>
    <scope>NUCLEOTIDE SEQUENCE [LARGE SCALE GENOMIC DNA]</scope>
    <source>
        <strain evidence="7">441</strain>
    </source>
</reference>
<keyword evidence="3" id="KW-0507">mRNA processing</keyword>